<dbReference type="InterPro" id="IPR015915">
    <property type="entry name" value="Kelch-typ_b-propeller"/>
</dbReference>
<evidence type="ECO:0000256" key="3">
    <source>
        <dbReference type="SAM" id="MobiDB-lite"/>
    </source>
</evidence>
<dbReference type="Pfam" id="PF00651">
    <property type="entry name" value="BTB"/>
    <property type="match status" value="1"/>
</dbReference>
<accession>A0A4V3SHX5</accession>
<keyword evidence="2" id="KW-0677">Repeat</keyword>
<dbReference type="AlphaFoldDB" id="A0A4V3SHX5"/>
<feature type="compositionally biased region" description="Polar residues" evidence="3">
    <location>
        <begin position="469"/>
        <end position="478"/>
    </location>
</feature>
<dbReference type="EMBL" id="ML220147">
    <property type="protein sequence ID" value="TGZ77954.1"/>
    <property type="molecule type" value="Genomic_DNA"/>
</dbReference>
<feature type="region of interest" description="Disordered" evidence="3">
    <location>
        <begin position="250"/>
        <end position="275"/>
    </location>
</feature>
<dbReference type="STRING" id="341454.A0A4V3SHX5"/>
<keyword evidence="6" id="KW-1185">Reference proteome</keyword>
<feature type="compositionally biased region" description="Low complexity" evidence="3">
    <location>
        <begin position="479"/>
        <end position="499"/>
    </location>
</feature>
<dbReference type="PANTHER" id="PTHR46093">
    <property type="entry name" value="ACYL-COA-BINDING DOMAIN-CONTAINING PROTEIN 5"/>
    <property type="match status" value="1"/>
</dbReference>
<name>A0A4V3SHX5_9PEZI</name>
<keyword evidence="1" id="KW-0880">Kelch repeat</keyword>
<evidence type="ECO:0000313" key="6">
    <source>
        <dbReference type="Proteomes" id="UP000298138"/>
    </source>
</evidence>
<proteinExistence type="predicted"/>
<feature type="compositionally biased region" description="Acidic residues" evidence="3">
    <location>
        <begin position="687"/>
        <end position="700"/>
    </location>
</feature>
<dbReference type="Gene3D" id="2.120.10.80">
    <property type="entry name" value="Kelch-type beta propeller"/>
    <property type="match status" value="1"/>
</dbReference>
<dbReference type="InParanoid" id="A0A4V3SHX5"/>
<feature type="domain" description="BTB" evidence="4">
    <location>
        <begin position="489"/>
        <end position="570"/>
    </location>
</feature>
<reference evidence="5 6" key="1">
    <citation type="submission" date="2019-04" db="EMBL/GenBank/DDBJ databases">
        <title>Comparative genomics and transcriptomics to analyze fruiting body development in filamentous ascomycetes.</title>
        <authorList>
            <consortium name="DOE Joint Genome Institute"/>
            <person name="Lutkenhaus R."/>
            <person name="Traeger S."/>
            <person name="Breuer J."/>
            <person name="Kuo A."/>
            <person name="Lipzen A."/>
            <person name="Pangilinan J."/>
            <person name="Dilworth D."/>
            <person name="Sandor L."/>
            <person name="Poggeler S."/>
            <person name="Barry K."/>
            <person name="Grigoriev I.V."/>
            <person name="Nowrousian M."/>
        </authorList>
    </citation>
    <scope>NUCLEOTIDE SEQUENCE [LARGE SCALE GENOMIC DNA]</scope>
    <source>
        <strain evidence="5 6">CBS 389.68</strain>
    </source>
</reference>
<dbReference type="SUPFAM" id="SSF117281">
    <property type="entry name" value="Kelch motif"/>
    <property type="match status" value="1"/>
</dbReference>
<evidence type="ECO:0000256" key="2">
    <source>
        <dbReference type="ARBA" id="ARBA00022737"/>
    </source>
</evidence>
<dbReference type="CDD" id="cd14733">
    <property type="entry name" value="BACK"/>
    <property type="match status" value="1"/>
</dbReference>
<gene>
    <name evidence="5" type="ORF">EX30DRAFT_334979</name>
</gene>
<protein>
    <submittedName>
        <fullName evidence="5">Galactose oxidase</fullName>
    </submittedName>
</protein>
<feature type="region of interest" description="Disordered" evidence="3">
    <location>
        <begin position="463"/>
        <end position="499"/>
    </location>
</feature>
<dbReference type="Proteomes" id="UP000298138">
    <property type="component" value="Unassembled WGS sequence"/>
</dbReference>
<dbReference type="OrthoDB" id="432528at2759"/>
<evidence type="ECO:0000313" key="5">
    <source>
        <dbReference type="EMBL" id="TGZ77954.1"/>
    </source>
</evidence>
<dbReference type="Pfam" id="PF24681">
    <property type="entry name" value="Kelch_KLHDC2_KLHL20_DRC7"/>
    <property type="match status" value="1"/>
</dbReference>
<dbReference type="PANTHER" id="PTHR46093:SF18">
    <property type="entry name" value="FIBRONECTIN TYPE-III DOMAIN-CONTAINING PROTEIN"/>
    <property type="match status" value="1"/>
</dbReference>
<dbReference type="SUPFAM" id="SSF54695">
    <property type="entry name" value="POZ domain"/>
    <property type="match status" value="1"/>
</dbReference>
<dbReference type="Gene3D" id="3.30.710.10">
    <property type="entry name" value="Potassium Channel Kv1.1, Chain A"/>
    <property type="match status" value="1"/>
</dbReference>
<dbReference type="PROSITE" id="PS50097">
    <property type="entry name" value="BTB"/>
    <property type="match status" value="1"/>
</dbReference>
<dbReference type="InterPro" id="IPR000210">
    <property type="entry name" value="BTB/POZ_dom"/>
</dbReference>
<sequence length="716" mass="79374">MTPTDKETRGRPLLPSDAMEDVYRPVAYRTEGARLACLVNASVTVCGDDAIYAFGGFDQYSDEVFNHVLKLDLNTYTWSLVDNYGDIPSVRMGHTATYWKDDKLIVFGGENEQRMFLSDVYIFDIQTATWSQPVLSGHPPVGRSRHAVALHDDKLFIIGGMRCSPSSAMDTEDEMDNTTQEVLDDVCYLDLRTMTWSKSWSWVARFDHQAWVREDKLWVFGGMGKKMDRTGELVSLDISHFVFARQDTKRDGYATRQPRRPSEGVTSGQGRVLRSHRSYGNSPRYLNTFNHNTPPPKPNPVPASSNSIRFLWGEDIPSESHGNHFHHLVGDRLIDFITIANTIRPSETGIQALCMASMRWHRIANGISNLGGANWRWHYLAASPNSTKVYLLGCERDEESFGDEEQLSDVLPIDLTQWGITVDPPHGNAPKQGMLGADFATIFDSENTGADFTIRAIRDEATEGDEWDTSNTWGHTIFSQSHDPSSSSASSSFTINPANPAASPLPPESLLGPPIKCHTLILLTRWPHFRTLYNAHMAEYHTSTLYLPEPYSVVRAFLYYLYTDSLPAAPSPSSSIPPVSPATATTSTEATTTIASLLPLSHLYSLPRLRTLCVSHLQRNITLSTAVTIWEKAGIAGEDELRERARRKCLLHWGRVVRSGAFGRLSRGSLLELLGEVGVEARVEGGSEGEEEVGGEEGGEGGEGVGDGGDEEMEII</sequence>
<feature type="region of interest" description="Disordered" evidence="3">
    <location>
        <begin position="683"/>
        <end position="716"/>
    </location>
</feature>
<evidence type="ECO:0000256" key="1">
    <source>
        <dbReference type="ARBA" id="ARBA00022441"/>
    </source>
</evidence>
<organism evidence="5 6">
    <name type="scientific">Ascodesmis nigricans</name>
    <dbReference type="NCBI Taxonomy" id="341454"/>
    <lineage>
        <taxon>Eukaryota</taxon>
        <taxon>Fungi</taxon>
        <taxon>Dikarya</taxon>
        <taxon>Ascomycota</taxon>
        <taxon>Pezizomycotina</taxon>
        <taxon>Pezizomycetes</taxon>
        <taxon>Pezizales</taxon>
        <taxon>Ascodesmidaceae</taxon>
        <taxon>Ascodesmis</taxon>
    </lineage>
</organism>
<evidence type="ECO:0000259" key="4">
    <source>
        <dbReference type="PROSITE" id="PS50097"/>
    </source>
</evidence>
<dbReference type="InterPro" id="IPR011333">
    <property type="entry name" value="SKP1/BTB/POZ_sf"/>
</dbReference>
<dbReference type="CDD" id="cd18186">
    <property type="entry name" value="BTB_POZ_ZBTB_KLHL-like"/>
    <property type="match status" value="1"/>
</dbReference>